<dbReference type="Gene3D" id="1.20.5.170">
    <property type="match status" value="1"/>
</dbReference>
<dbReference type="PROSITE" id="PS50217">
    <property type="entry name" value="BZIP"/>
    <property type="match status" value="1"/>
</dbReference>
<proteinExistence type="inferred from homology"/>
<dbReference type="GO" id="GO:0000978">
    <property type="term" value="F:RNA polymerase II cis-regulatory region sequence-specific DNA binding"/>
    <property type="evidence" value="ECO:0007669"/>
    <property type="project" value="TreeGrafter"/>
</dbReference>
<dbReference type="AlphaFoldDB" id="S4NXK3"/>
<dbReference type="GO" id="GO:0005634">
    <property type="term" value="C:nucleus"/>
    <property type="evidence" value="ECO:0007669"/>
    <property type="project" value="UniProtKB-SubCell"/>
</dbReference>
<name>S4NXK3_9NEOP</name>
<sequence>MILEDSWEMPPEKRGKRGVSDADDEDDDYRRKRDRNNEAVKKSRYKSKQRTQETFSRVTKLKEENQALEEKVKSLTKDLEFLKKLFMEYAAKSDQKDPKFEGIDLEKLLQDEAEEKKGNSSKS</sequence>
<comment type="similarity">
    <text evidence="2">Belongs to the bZIP family. C/EBP subfamily.</text>
</comment>
<keyword evidence="3" id="KW-0805">Transcription regulation</keyword>
<evidence type="ECO:0000259" key="8">
    <source>
        <dbReference type="PROSITE" id="PS50217"/>
    </source>
</evidence>
<dbReference type="PANTHER" id="PTHR23334">
    <property type="entry name" value="CCAAT/ENHANCER BINDING PROTEIN"/>
    <property type="match status" value="1"/>
</dbReference>
<dbReference type="RefSeq" id="XP_039748886.1">
    <property type="nucleotide sequence ID" value="XM_039892952.1"/>
</dbReference>
<dbReference type="SMART" id="SM00338">
    <property type="entry name" value="BRLZ"/>
    <property type="match status" value="1"/>
</dbReference>
<dbReference type="EMBL" id="GAIX01014160">
    <property type="protein sequence ID" value="JAA78400.1"/>
    <property type="molecule type" value="Transcribed_RNA"/>
</dbReference>
<reference evidence="9" key="1">
    <citation type="journal article" date="2013" name="BMC Genomics">
        <title>Unscrambling butterfly oogenesis.</title>
        <authorList>
            <person name="Carter J.M."/>
            <person name="Baker S.C."/>
            <person name="Pink R."/>
            <person name="Carter D.R."/>
            <person name="Collins A."/>
            <person name="Tomlin J."/>
            <person name="Gibbs M."/>
            <person name="Breuker C.J."/>
        </authorList>
    </citation>
    <scope>NUCLEOTIDE SEQUENCE</scope>
    <source>
        <tissue evidence="9">Ovary</tissue>
    </source>
</reference>
<dbReference type="SUPFAM" id="SSF57959">
    <property type="entry name" value="Leucine zipper domain"/>
    <property type="match status" value="1"/>
</dbReference>
<evidence type="ECO:0000256" key="1">
    <source>
        <dbReference type="ARBA" id="ARBA00004123"/>
    </source>
</evidence>
<evidence type="ECO:0000256" key="4">
    <source>
        <dbReference type="ARBA" id="ARBA00023125"/>
    </source>
</evidence>
<dbReference type="Pfam" id="PF07716">
    <property type="entry name" value="bZIP_2"/>
    <property type="match status" value="1"/>
</dbReference>
<feature type="region of interest" description="Disordered" evidence="7">
    <location>
        <begin position="1"/>
        <end position="57"/>
    </location>
</feature>
<evidence type="ECO:0000256" key="5">
    <source>
        <dbReference type="ARBA" id="ARBA00023163"/>
    </source>
</evidence>
<organism evidence="9">
    <name type="scientific">Pararge aegeria</name>
    <name type="common">speckled wood butterfly</name>
    <dbReference type="NCBI Taxonomy" id="116150"/>
    <lineage>
        <taxon>Eukaryota</taxon>
        <taxon>Metazoa</taxon>
        <taxon>Ecdysozoa</taxon>
        <taxon>Arthropoda</taxon>
        <taxon>Hexapoda</taxon>
        <taxon>Insecta</taxon>
        <taxon>Pterygota</taxon>
        <taxon>Neoptera</taxon>
        <taxon>Endopterygota</taxon>
        <taxon>Lepidoptera</taxon>
        <taxon>Glossata</taxon>
        <taxon>Ditrysia</taxon>
        <taxon>Papilionoidea</taxon>
        <taxon>Nymphalidae</taxon>
        <taxon>Satyrinae</taxon>
        <taxon>Satyrini</taxon>
        <taxon>Parargina</taxon>
        <taxon>Pararge</taxon>
    </lineage>
</organism>
<keyword evidence="6" id="KW-0539">Nucleus</keyword>
<dbReference type="GO" id="GO:0000981">
    <property type="term" value="F:DNA-binding transcription factor activity, RNA polymerase II-specific"/>
    <property type="evidence" value="ECO:0007669"/>
    <property type="project" value="TreeGrafter"/>
</dbReference>
<protein>
    <submittedName>
        <fullName evidence="9">Ovary C/EBPg transcription factor</fullName>
    </submittedName>
</protein>
<evidence type="ECO:0000256" key="7">
    <source>
        <dbReference type="SAM" id="MobiDB-lite"/>
    </source>
</evidence>
<dbReference type="CTD" id="39243"/>
<dbReference type="InterPro" id="IPR046347">
    <property type="entry name" value="bZIP_sf"/>
</dbReference>
<evidence type="ECO:0000256" key="2">
    <source>
        <dbReference type="ARBA" id="ARBA00006951"/>
    </source>
</evidence>
<reference evidence="9" key="2">
    <citation type="submission" date="2013-05" db="EMBL/GenBank/DDBJ databases">
        <authorList>
            <person name="Carter J.-M."/>
            <person name="Baker S.C."/>
            <person name="Pink R."/>
            <person name="Carter D.R.F."/>
            <person name="Collins A."/>
            <person name="Tomlin J."/>
            <person name="Gibbs M."/>
            <person name="Breuker C.J."/>
        </authorList>
    </citation>
    <scope>NUCLEOTIDE SEQUENCE</scope>
    <source>
        <tissue evidence="9">Ovary</tissue>
    </source>
</reference>
<accession>S4NXK3</accession>
<comment type="subcellular location">
    <subcellularLocation>
        <location evidence="1">Nucleus</location>
    </subcellularLocation>
</comment>
<evidence type="ECO:0000313" key="9">
    <source>
        <dbReference type="EMBL" id="JAA78400.1"/>
    </source>
</evidence>
<dbReference type="InterPro" id="IPR031106">
    <property type="entry name" value="C/EBP"/>
</dbReference>
<evidence type="ECO:0000256" key="3">
    <source>
        <dbReference type="ARBA" id="ARBA00023015"/>
    </source>
</evidence>
<evidence type="ECO:0000256" key="6">
    <source>
        <dbReference type="ARBA" id="ARBA00023242"/>
    </source>
</evidence>
<feature type="compositionally biased region" description="Basic and acidic residues" evidence="7">
    <location>
        <begin position="28"/>
        <end position="41"/>
    </location>
</feature>
<dbReference type="GO" id="GO:0006351">
    <property type="term" value="P:DNA-templated transcription"/>
    <property type="evidence" value="ECO:0007669"/>
    <property type="project" value="InterPro"/>
</dbReference>
<dbReference type="InterPro" id="IPR004827">
    <property type="entry name" value="bZIP"/>
</dbReference>
<feature type="domain" description="BZIP" evidence="8">
    <location>
        <begin position="26"/>
        <end position="89"/>
    </location>
</feature>
<keyword evidence="4" id="KW-0238">DNA-binding</keyword>
<keyword evidence="5" id="KW-0804">Transcription</keyword>
<dbReference type="GeneID" id="120625756"/>
<dbReference type="PANTHER" id="PTHR23334:SF69">
    <property type="entry name" value="CCAAT_ENHANCER-BINDING PROTEIN GAMMA"/>
    <property type="match status" value="1"/>
</dbReference>